<dbReference type="PANTHER" id="PTHR33667">
    <property type="entry name" value="SI:DKEY-57N24.6"/>
    <property type="match status" value="1"/>
</dbReference>
<gene>
    <name evidence="2" type="ORF">EB796_021002</name>
</gene>
<dbReference type="PANTHER" id="PTHR33667:SF7">
    <property type="entry name" value="RIKEN CDNA 1810020O05 GENE"/>
    <property type="match status" value="1"/>
</dbReference>
<sequence length="238" mass="26701">MLFAGRRTQYNALKNRPSSWDPMALLRIIIALFIVYSANGIIHLLLVRLMLSSYYFIMLFAMLWQVMGLPGSVDGPSEPPMTPGAYMDSHTMIKVRLELAVPLITPRKLQLSPHTITQECPFGRIVYVLDQHNRLIAKNLLSLVSKINAKSLGLDNLSAVVLDAALSTYKLTIEQQKRKDLDIVTGFQLLDGKNHVFVLEGLKDGGIQKIWDSISKPKEGVKVLYNSDLSVDTDYTEL</sequence>
<comment type="caution">
    <text evidence="2">The sequence shown here is derived from an EMBL/GenBank/DDBJ whole genome shotgun (WGS) entry which is preliminary data.</text>
</comment>
<keyword evidence="1" id="KW-0812">Transmembrane</keyword>
<keyword evidence="1" id="KW-1133">Transmembrane helix</keyword>
<dbReference type="AlphaFoldDB" id="A0A7J7J3B3"/>
<evidence type="ECO:0000313" key="2">
    <source>
        <dbReference type="EMBL" id="KAF6020682.1"/>
    </source>
</evidence>
<evidence type="ECO:0000256" key="1">
    <source>
        <dbReference type="SAM" id="Phobius"/>
    </source>
</evidence>
<name>A0A7J7J3B3_BUGNE</name>
<proteinExistence type="predicted"/>
<feature type="transmembrane region" description="Helical" evidence="1">
    <location>
        <begin position="54"/>
        <end position="73"/>
    </location>
</feature>
<protein>
    <submittedName>
        <fullName evidence="2">KIAA1257</fullName>
    </submittedName>
</protein>
<keyword evidence="1" id="KW-0472">Membrane</keyword>
<feature type="transmembrane region" description="Helical" evidence="1">
    <location>
        <begin position="24"/>
        <end position="47"/>
    </location>
</feature>
<evidence type="ECO:0000313" key="3">
    <source>
        <dbReference type="Proteomes" id="UP000593567"/>
    </source>
</evidence>
<keyword evidence="3" id="KW-1185">Reference proteome</keyword>
<organism evidence="2 3">
    <name type="scientific">Bugula neritina</name>
    <name type="common">Brown bryozoan</name>
    <name type="synonym">Sertularia neritina</name>
    <dbReference type="NCBI Taxonomy" id="10212"/>
    <lineage>
        <taxon>Eukaryota</taxon>
        <taxon>Metazoa</taxon>
        <taxon>Spiralia</taxon>
        <taxon>Lophotrochozoa</taxon>
        <taxon>Bryozoa</taxon>
        <taxon>Gymnolaemata</taxon>
        <taxon>Cheilostomatida</taxon>
        <taxon>Flustrina</taxon>
        <taxon>Buguloidea</taxon>
        <taxon>Bugulidae</taxon>
        <taxon>Bugula</taxon>
    </lineage>
</organism>
<dbReference type="OrthoDB" id="188352at2759"/>
<reference evidence="2" key="1">
    <citation type="submission" date="2020-06" db="EMBL/GenBank/DDBJ databases">
        <title>Draft genome of Bugula neritina, a colonial animal packing powerful symbionts and potential medicines.</title>
        <authorList>
            <person name="Rayko M."/>
        </authorList>
    </citation>
    <scope>NUCLEOTIDE SEQUENCE [LARGE SCALE GENOMIC DNA]</scope>
    <source>
        <strain evidence="2">Kwan_BN1</strain>
    </source>
</reference>
<dbReference type="Proteomes" id="UP000593567">
    <property type="component" value="Unassembled WGS sequence"/>
</dbReference>
<dbReference type="EMBL" id="VXIV02003152">
    <property type="protein sequence ID" value="KAF6020682.1"/>
    <property type="molecule type" value="Genomic_DNA"/>
</dbReference>
<accession>A0A7J7J3B3</accession>